<protein>
    <submittedName>
        <fullName evidence="1">Uncharacterized protein</fullName>
    </submittedName>
</protein>
<evidence type="ECO:0000313" key="1">
    <source>
        <dbReference type="EMBL" id="RKO90055.1"/>
    </source>
</evidence>
<keyword evidence="2" id="KW-1185">Reference proteome</keyword>
<dbReference type="AlphaFoldDB" id="A0A4P9WE62"/>
<organism evidence="1 2">
    <name type="scientific">Blyttiomyces helicus</name>
    <dbReference type="NCBI Taxonomy" id="388810"/>
    <lineage>
        <taxon>Eukaryota</taxon>
        <taxon>Fungi</taxon>
        <taxon>Fungi incertae sedis</taxon>
        <taxon>Chytridiomycota</taxon>
        <taxon>Chytridiomycota incertae sedis</taxon>
        <taxon>Chytridiomycetes</taxon>
        <taxon>Chytridiomycetes incertae sedis</taxon>
        <taxon>Blyttiomyces</taxon>
    </lineage>
</organism>
<sequence length="270" mass="30790">MHGYWQLRIWQGRVTELVGVKFGESEAIQLERFIAYSWRSCESELNSSGLLADFGNYLDLGLRAFSAPSTLFRASGRNLTTNDIILVTRGELTQQHDQQAAPAPNILMEWNFFCNIDRQPEAHRTECLPSAHEELMDYKDAIDYASFPSLEPEVDPNICDYIRRTLVNIPDALYFPRSRSSLLRFHALRQNRLPAATDNIQNMEYILVTQSDALSRKKVVECFPLLANRLNRVSLKEPEAHSSSVPDLPLTAAARKNFLRFDTLNLATPE</sequence>
<gene>
    <name evidence="1" type="ORF">BDK51DRAFT_42745</name>
</gene>
<accession>A0A4P9WE62</accession>
<dbReference type="Proteomes" id="UP000269721">
    <property type="component" value="Unassembled WGS sequence"/>
</dbReference>
<proteinExistence type="predicted"/>
<dbReference type="EMBL" id="KZ995747">
    <property type="protein sequence ID" value="RKO90055.1"/>
    <property type="molecule type" value="Genomic_DNA"/>
</dbReference>
<evidence type="ECO:0000313" key="2">
    <source>
        <dbReference type="Proteomes" id="UP000269721"/>
    </source>
</evidence>
<name>A0A4P9WE62_9FUNG</name>
<reference evidence="2" key="1">
    <citation type="journal article" date="2018" name="Nat. Microbiol.">
        <title>Leveraging single-cell genomics to expand the fungal tree of life.</title>
        <authorList>
            <person name="Ahrendt S.R."/>
            <person name="Quandt C.A."/>
            <person name="Ciobanu D."/>
            <person name="Clum A."/>
            <person name="Salamov A."/>
            <person name="Andreopoulos B."/>
            <person name="Cheng J.F."/>
            <person name="Woyke T."/>
            <person name="Pelin A."/>
            <person name="Henrissat B."/>
            <person name="Reynolds N.K."/>
            <person name="Benny G.L."/>
            <person name="Smith M.E."/>
            <person name="James T.Y."/>
            <person name="Grigoriev I.V."/>
        </authorList>
    </citation>
    <scope>NUCLEOTIDE SEQUENCE [LARGE SCALE GENOMIC DNA]</scope>
</reference>